<dbReference type="AlphaFoldDB" id="A0A9W7ZPA3"/>
<feature type="domain" description="RPAP1 C-terminal" evidence="3">
    <location>
        <begin position="367"/>
        <end position="431"/>
    </location>
</feature>
<dbReference type="InterPro" id="IPR013930">
    <property type="entry name" value="RPAP1_N"/>
</dbReference>
<comment type="caution">
    <text evidence="5">The sequence shown here is derived from an EMBL/GenBank/DDBJ whole genome shotgun (WGS) entry which is preliminary data.</text>
</comment>
<accession>A0A9W7ZPA3</accession>
<comment type="similarity">
    <text evidence="1">Belongs to the RPAP1 family.</text>
</comment>
<dbReference type="Pfam" id="PF08621">
    <property type="entry name" value="RPAP1_N"/>
    <property type="match status" value="1"/>
</dbReference>
<reference evidence="5" key="1">
    <citation type="submission" date="2022-07" db="EMBL/GenBank/DDBJ databases">
        <title>Phylogenomic reconstructions and comparative analyses of Kickxellomycotina fungi.</title>
        <authorList>
            <person name="Reynolds N.K."/>
            <person name="Stajich J.E."/>
            <person name="Barry K."/>
            <person name="Grigoriev I.V."/>
            <person name="Crous P."/>
            <person name="Smith M.E."/>
        </authorList>
    </citation>
    <scope>NUCLEOTIDE SEQUENCE</scope>
    <source>
        <strain evidence="5">RSA 861</strain>
    </source>
</reference>
<name>A0A9W7ZPA3_9FUNG</name>
<evidence type="ECO:0000259" key="3">
    <source>
        <dbReference type="Pfam" id="PF08620"/>
    </source>
</evidence>
<feature type="compositionally biased region" description="Polar residues" evidence="2">
    <location>
        <begin position="179"/>
        <end position="213"/>
    </location>
</feature>
<organism evidence="5 6">
    <name type="scientific">Tieghemiomyces parasiticus</name>
    <dbReference type="NCBI Taxonomy" id="78921"/>
    <lineage>
        <taxon>Eukaryota</taxon>
        <taxon>Fungi</taxon>
        <taxon>Fungi incertae sedis</taxon>
        <taxon>Zoopagomycota</taxon>
        <taxon>Kickxellomycotina</taxon>
        <taxon>Dimargaritomycetes</taxon>
        <taxon>Dimargaritales</taxon>
        <taxon>Dimargaritaceae</taxon>
        <taxon>Tieghemiomyces</taxon>
    </lineage>
</organism>
<dbReference type="EMBL" id="JANBPT010000790">
    <property type="protein sequence ID" value="KAJ1912913.1"/>
    <property type="molecule type" value="Genomic_DNA"/>
</dbReference>
<dbReference type="GO" id="GO:0006366">
    <property type="term" value="P:transcription by RNA polymerase II"/>
    <property type="evidence" value="ECO:0007669"/>
    <property type="project" value="InterPro"/>
</dbReference>
<dbReference type="InterPro" id="IPR039913">
    <property type="entry name" value="RPAP1/Rba50"/>
</dbReference>
<protein>
    <submittedName>
        <fullName evidence="5">Uncharacterized protein</fullName>
    </submittedName>
</protein>
<feature type="region of interest" description="Disordered" evidence="2">
    <location>
        <begin position="136"/>
        <end position="219"/>
    </location>
</feature>
<gene>
    <name evidence="5" type="ORF">IWQ60_009446</name>
</gene>
<evidence type="ECO:0000259" key="4">
    <source>
        <dbReference type="Pfam" id="PF08621"/>
    </source>
</evidence>
<proteinExistence type="inferred from homology"/>
<evidence type="ECO:0000256" key="2">
    <source>
        <dbReference type="SAM" id="MobiDB-lite"/>
    </source>
</evidence>
<dbReference type="Pfam" id="PF08620">
    <property type="entry name" value="RPAP1_C"/>
    <property type="match status" value="1"/>
</dbReference>
<dbReference type="PANTHER" id="PTHR21483:SF18">
    <property type="entry name" value="RNA POLYMERASE II-ASSOCIATED PROTEIN 1"/>
    <property type="match status" value="1"/>
</dbReference>
<evidence type="ECO:0000313" key="5">
    <source>
        <dbReference type="EMBL" id="KAJ1912913.1"/>
    </source>
</evidence>
<keyword evidence="6" id="KW-1185">Reference proteome</keyword>
<evidence type="ECO:0000313" key="6">
    <source>
        <dbReference type="Proteomes" id="UP001150569"/>
    </source>
</evidence>
<evidence type="ECO:0000256" key="1">
    <source>
        <dbReference type="ARBA" id="ARBA00009953"/>
    </source>
</evidence>
<dbReference type="PANTHER" id="PTHR21483">
    <property type="entry name" value="RNA POLYMERASE II-ASSOCIATED PROTEIN 1"/>
    <property type="match status" value="1"/>
</dbReference>
<feature type="domain" description="RPAP1 N-terminal" evidence="4">
    <location>
        <begin position="221"/>
        <end position="261"/>
    </location>
</feature>
<feature type="region of interest" description="Disordered" evidence="2">
    <location>
        <begin position="265"/>
        <end position="297"/>
    </location>
</feature>
<feature type="compositionally biased region" description="Polar residues" evidence="2">
    <location>
        <begin position="48"/>
        <end position="61"/>
    </location>
</feature>
<dbReference type="OrthoDB" id="348201at2759"/>
<feature type="region of interest" description="Disordered" evidence="2">
    <location>
        <begin position="42"/>
        <end position="75"/>
    </location>
</feature>
<dbReference type="InterPro" id="IPR013929">
    <property type="entry name" value="RPAP1_C"/>
</dbReference>
<dbReference type="Proteomes" id="UP001150569">
    <property type="component" value="Unassembled WGS sequence"/>
</dbReference>
<sequence>MPFVEKIRNLREERPVNEQELNLLQEQFFEGKVKPAAKLVPRSAATAFPSQSQDCRTSTSPAPAPSAEYVGTNEEPTERHLSLLKAALLASDIPTEQKIFDEAPEAAASQDRPNRPDRDVVTMPIKLSNFAGAIKTQKAAPKKRSLFAQRRAAQQAMGEVGTSLPTADAGRFEAPPARTGQSTHAPLSRYTEVSQSPAAVQTESISHSSNAGRTASGIDRRQIDIQNNQILAGMSAEEILEAQREIYSMLPADVLAGLQRKVAPSAEPADALRTTAQDLEGGPPDRTRQPPSTAVATDESVDFITKLKSQYFADLPTEYDKLAWMGVREPAGAATEAAGLQPVTAEGKEGDDDLIPEALRDSPIATTRFDFRGRIIAADAERPVHQGLHHHADAPAAAGYTLAELLHLARSTFPTQRVIPMRIFGQILARCRQSLFNAELDPATASDDYLPETAAEILRYLETADFPLYISQMATETHRTCVITALDVLYVALVPPQLGDLRTTSNLTVPTSVAADERLLSKSGYAQYIRYGLLDRAAALLDTKHRVDLPPLSQHRLLLCVSVALGVTGSDGEHNERTALQSALRSLVRPCQGDEDGLAGHILHLVTRLLAHLDANPGDSLN</sequence>